<gene>
    <name evidence="5" type="ORF">FB559_2683</name>
</gene>
<reference evidence="5 6" key="1">
    <citation type="submission" date="2019-06" db="EMBL/GenBank/DDBJ databases">
        <title>Sequencing the genomes of 1000 actinobacteria strains.</title>
        <authorList>
            <person name="Klenk H.-P."/>
        </authorList>
    </citation>
    <scope>NUCLEOTIDE SEQUENCE [LARGE SCALE GENOMIC DNA]</scope>
    <source>
        <strain evidence="5 6">DSM 102200</strain>
    </source>
</reference>
<protein>
    <submittedName>
        <fullName evidence="5">Multidrug efflux pump subunit AcrA (Membrane-fusion protein)</fullName>
    </submittedName>
</protein>
<dbReference type="OrthoDB" id="3268648at2"/>
<organism evidence="5 6">
    <name type="scientific">Actinoallomurus bryophytorum</name>
    <dbReference type="NCBI Taxonomy" id="1490222"/>
    <lineage>
        <taxon>Bacteria</taxon>
        <taxon>Bacillati</taxon>
        <taxon>Actinomycetota</taxon>
        <taxon>Actinomycetes</taxon>
        <taxon>Streptosporangiales</taxon>
        <taxon>Thermomonosporaceae</taxon>
        <taxon>Actinoallomurus</taxon>
    </lineage>
</organism>
<feature type="transmembrane region" description="Helical" evidence="3">
    <location>
        <begin position="27"/>
        <end position="48"/>
    </location>
</feature>
<evidence type="ECO:0000256" key="3">
    <source>
        <dbReference type="SAM" id="Phobius"/>
    </source>
</evidence>
<evidence type="ECO:0000256" key="1">
    <source>
        <dbReference type="ARBA" id="ARBA00004196"/>
    </source>
</evidence>
<dbReference type="InterPro" id="IPR050465">
    <property type="entry name" value="UPF0194_transport"/>
</dbReference>
<evidence type="ECO:0000259" key="4">
    <source>
        <dbReference type="Pfam" id="PF01471"/>
    </source>
</evidence>
<dbReference type="Pfam" id="PF01471">
    <property type="entry name" value="PG_binding_1"/>
    <property type="match status" value="1"/>
</dbReference>
<dbReference type="Gene3D" id="2.40.420.20">
    <property type="match status" value="1"/>
</dbReference>
<dbReference type="InterPro" id="IPR036366">
    <property type="entry name" value="PGBDSf"/>
</dbReference>
<evidence type="ECO:0000313" key="5">
    <source>
        <dbReference type="EMBL" id="TQL97108.1"/>
    </source>
</evidence>
<name>A0A543CJ38_9ACTN</name>
<dbReference type="GO" id="GO:0030313">
    <property type="term" value="C:cell envelope"/>
    <property type="evidence" value="ECO:0007669"/>
    <property type="project" value="UniProtKB-SubCell"/>
</dbReference>
<comment type="caution">
    <text evidence="5">The sequence shown here is derived from an EMBL/GenBank/DDBJ whole genome shotgun (WGS) entry which is preliminary data.</text>
</comment>
<evidence type="ECO:0000256" key="2">
    <source>
        <dbReference type="ARBA" id="ARBA00023054"/>
    </source>
</evidence>
<comment type="subcellular location">
    <subcellularLocation>
        <location evidence="1">Cell envelope</location>
    </subcellularLocation>
</comment>
<dbReference type="PANTHER" id="PTHR32347">
    <property type="entry name" value="EFFLUX SYSTEM COMPONENT YKNX-RELATED"/>
    <property type="match status" value="1"/>
</dbReference>
<dbReference type="Proteomes" id="UP000316096">
    <property type="component" value="Unassembled WGS sequence"/>
</dbReference>
<dbReference type="SUPFAM" id="SSF47090">
    <property type="entry name" value="PGBD-like"/>
    <property type="match status" value="1"/>
</dbReference>
<dbReference type="InterPro" id="IPR002477">
    <property type="entry name" value="Peptidoglycan-bd-like"/>
</dbReference>
<accession>A0A543CJ38</accession>
<dbReference type="RefSeq" id="WP_141955882.1">
    <property type="nucleotide sequence ID" value="NZ_VFOZ01000001.1"/>
</dbReference>
<keyword evidence="6" id="KW-1185">Reference proteome</keyword>
<dbReference type="AlphaFoldDB" id="A0A543CJ38"/>
<dbReference type="InterPro" id="IPR036365">
    <property type="entry name" value="PGBD-like_sf"/>
</dbReference>
<keyword evidence="3" id="KW-0472">Membrane</keyword>
<proteinExistence type="predicted"/>
<evidence type="ECO:0000313" key="6">
    <source>
        <dbReference type="Proteomes" id="UP000316096"/>
    </source>
</evidence>
<feature type="domain" description="Peptidoglycan binding-like" evidence="4">
    <location>
        <begin position="145"/>
        <end position="192"/>
    </location>
</feature>
<dbReference type="Gene3D" id="1.10.101.10">
    <property type="entry name" value="PGBD-like superfamily/PGBD"/>
    <property type="match status" value="1"/>
</dbReference>
<dbReference type="PANTHER" id="PTHR32347:SF23">
    <property type="entry name" value="BLL5650 PROTEIN"/>
    <property type="match status" value="1"/>
</dbReference>
<keyword evidence="3" id="KW-0812">Transmembrane</keyword>
<dbReference type="EMBL" id="VFOZ01000001">
    <property type="protein sequence ID" value="TQL97108.1"/>
    <property type="molecule type" value="Genomic_DNA"/>
</dbReference>
<keyword evidence="3" id="KW-1133">Transmembrane helix</keyword>
<sequence>MRAQTSAAETEEDEAVRAHRRRRSRRVLVLLPALVITAAAVAVATGLLSRHGTSPASVALTGPPATITVEKRTLTRTQRVDGDLGYGDLSAVQAPPGGGGMVTWLPDEGDVIKRGDTVYRLDQEKVPLLYGSIPLYRTLSVGSEGGDVRQLERNLRALGYTGVTVDDVYTSATSVAVERWQDDLGRSETGVVRPGDAVVASAARRVAELTGAPGAPASRGLLKWTGTTRVVKVDLDTDYADLVKPGTTATVELPDGTDVAARVTDIGTPTSKEKGDGATLPVQLTVTDQKKLGRYQVAKVEVDLAAEARKGVLAVPINALVARPGGGYAVMAVSATGTGYLPVKTGMFTGSYVEVSGAGVAAGLTVGVPK</sequence>
<keyword evidence="2" id="KW-0175">Coiled coil</keyword>